<name>A0AA38CB84_TAXCH</name>
<comment type="caution">
    <text evidence="1">The sequence shown here is derived from an EMBL/GenBank/DDBJ whole genome shotgun (WGS) entry which is preliminary data.</text>
</comment>
<protein>
    <submittedName>
        <fullName evidence="1">Uncharacterized protein</fullName>
    </submittedName>
</protein>
<reference evidence="1 2" key="1">
    <citation type="journal article" date="2021" name="Nat. Plants">
        <title>The Taxus genome provides insights into paclitaxel biosynthesis.</title>
        <authorList>
            <person name="Xiong X."/>
            <person name="Gou J."/>
            <person name="Liao Q."/>
            <person name="Li Y."/>
            <person name="Zhou Q."/>
            <person name="Bi G."/>
            <person name="Li C."/>
            <person name="Du R."/>
            <person name="Wang X."/>
            <person name="Sun T."/>
            <person name="Guo L."/>
            <person name="Liang H."/>
            <person name="Lu P."/>
            <person name="Wu Y."/>
            <person name="Zhang Z."/>
            <person name="Ro D.K."/>
            <person name="Shang Y."/>
            <person name="Huang S."/>
            <person name="Yan J."/>
        </authorList>
    </citation>
    <scope>NUCLEOTIDE SEQUENCE [LARGE SCALE GENOMIC DNA]</scope>
    <source>
        <strain evidence="1">Ta-2019</strain>
    </source>
</reference>
<dbReference type="Proteomes" id="UP000824469">
    <property type="component" value="Unassembled WGS sequence"/>
</dbReference>
<feature type="non-terminal residue" evidence="1">
    <location>
        <position position="1"/>
    </location>
</feature>
<dbReference type="PANTHER" id="PTHR35490:SF2">
    <property type="entry name" value="BACTERIOPHAGE N4 ADSORPTION B PROTEIN"/>
    <property type="match status" value="1"/>
</dbReference>
<dbReference type="PANTHER" id="PTHR35490">
    <property type="entry name" value="BACTERIOPHAGE N4 ADSORPTION B PROTEIN"/>
    <property type="match status" value="1"/>
</dbReference>
<keyword evidence="2" id="KW-1185">Reference proteome</keyword>
<evidence type="ECO:0000313" key="2">
    <source>
        <dbReference type="Proteomes" id="UP000824469"/>
    </source>
</evidence>
<organism evidence="1 2">
    <name type="scientific">Taxus chinensis</name>
    <name type="common">Chinese yew</name>
    <name type="synonym">Taxus wallichiana var. chinensis</name>
    <dbReference type="NCBI Taxonomy" id="29808"/>
    <lineage>
        <taxon>Eukaryota</taxon>
        <taxon>Viridiplantae</taxon>
        <taxon>Streptophyta</taxon>
        <taxon>Embryophyta</taxon>
        <taxon>Tracheophyta</taxon>
        <taxon>Spermatophyta</taxon>
        <taxon>Pinopsida</taxon>
        <taxon>Pinidae</taxon>
        <taxon>Conifers II</taxon>
        <taxon>Cupressales</taxon>
        <taxon>Taxaceae</taxon>
        <taxon>Taxus</taxon>
    </lineage>
</organism>
<sequence length="172" mass="19708">VQILQFVAIFPNHPSTTLSARMEIWHMYLSPDDDVGQSSRSYNSRIYAELDILRSKISVETGQRIRGEEALSLWQNFWKEIIVNFSLIGVSLQSIEIDGDGMVDFINNICGHLTVSRTVATAVGRASMRAELENEVKMLIDNKNTEISRLRDKLQYYELVNHEMSQRNQEAT</sequence>
<proteinExistence type="predicted"/>
<dbReference type="EMBL" id="JAHRHJ020001788">
    <property type="protein sequence ID" value="KAH9293043.1"/>
    <property type="molecule type" value="Genomic_DNA"/>
</dbReference>
<dbReference type="AlphaFoldDB" id="A0AA38CB84"/>
<accession>A0AA38CB84</accession>
<feature type="non-terminal residue" evidence="1">
    <location>
        <position position="172"/>
    </location>
</feature>
<gene>
    <name evidence="1" type="ORF">KI387_041750</name>
</gene>
<evidence type="ECO:0000313" key="1">
    <source>
        <dbReference type="EMBL" id="KAH9293043.1"/>
    </source>
</evidence>